<reference evidence="1 2" key="1">
    <citation type="submission" date="2015-04" db="EMBL/GenBank/DDBJ databases">
        <authorList>
            <person name="Syromyatnikov M.Y."/>
            <person name="Popov V.N."/>
        </authorList>
    </citation>
    <scope>NUCLEOTIDE SEQUENCE [LARGE SCALE GENOMIC DNA]</scope>
</reference>
<keyword evidence="2" id="KW-1185">Reference proteome</keyword>
<dbReference type="AlphaFoldDB" id="A0A1J1HW33"/>
<accession>A0A1J1HW33</accession>
<sequence>MKQTINIEGRKTSHKSTVNKHFVHRALDLCGRKGFDIISSINIKITTQQDGLSIDPNFDYNINSLVFLHIPYDYDHLKDVGLKSSAYS</sequence>
<organism evidence="1 2">
    <name type="scientific">Clunio marinus</name>
    <dbReference type="NCBI Taxonomy" id="568069"/>
    <lineage>
        <taxon>Eukaryota</taxon>
        <taxon>Metazoa</taxon>
        <taxon>Ecdysozoa</taxon>
        <taxon>Arthropoda</taxon>
        <taxon>Hexapoda</taxon>
        <taxon>Insecta</taxon>
        <taxon>Pterygota</taxon>
        <taxon>Neoptera</taxon>
        <taxon>Endopterygota</taxon>
        <taxon>Diptera</taxon>
        <taxon>Nematocera</taxon>
        <taxon>Chironomoidea</taxon>
        <taxon>Chironomidae</taxon>
        <taxon>Clunio</taxon>
    </lineage>
</organism>
<dbReference type="Proteomes" id="UP000183832">
    <property type="component" value="Unassembled WGS sequence"/>
</dbReference>
<dbReference type="EMBL" id="CVRI01000025">
    <property type="protein sequence ID" value="CRK92295.1"/>
    <property type="molecule type" value="Genomic_DNA"/>
</dbReference>
<proteinExistence type="predicted"/>
<gene>
    <name evidence="1" type="ORF">CLUMA_CG005878</name>
</gene>
<protein>
    <submittedName>
        <fullName evidence="1">CLUMA_CG005878, isoform A</fullName>
    </submittedName>
</protein>
<evidence type="ECO:0000313" key="1">
    <source>
        <dbReference type="EMBL" id="CRK92295.1"/>
    </source>
</evidence>
<evidence type="ECO:0000313" key="2">
    <source>
        <dbReference type="Proteomes" id="UP000183832"/>
    </source>
</evidence>
<name>A0A1J1HW33_9DIPT</name>